<evidence type="ECO:0000256" key="2">
    <source>
        <dbReference type="ARBA" id="ARBA00022837"/>
    </source>
</evidence>
<organism evidence="6 7">
    <name type="scientific">Lachnellula suecica</name>
    <dbReference type="NCBI Taxonomy" id="602035"/>
    <lineage>
        <taxon>Eukaryota</taxon>
        <taxon>Fungi</taxon>
        <taxon>Dikarya</taxon>
        <taxon>Ascomycota</taxon>
        <taxon>Pezizomycotina</taxon>
        <taxon>Leotiomycetes</taxon>
        <taxon>Helotiales</taxon>
        <taxon>Lachnaceae</taxon>
        <taxon>Lachnellula</taxon>
    </lineage>
</organism>
<feature type="signal peptide" evidence="4">
    <location>
        <begin position="1"/>
        <end position="22"/>
    </location>
</feature>
<evidence type="ECO:0000256" key="4">
    <source>
        <dbReference type="SAM" id="SignalP"/>
    </source>
</evidence>
<gene>
    <name evidence="6" type="primary">SPCC613.03</name>
    <name evidence="6" type="ORF">LSUE1_G009764</name>
</gene>
<keyword evidence="1 4" id="KW-0732">Signal</keyword>
<protein>
    <submittedName>
        <fullName evidence="6">Putative calcium-binding protein</fullName>
    </submittedName>
</protein>
<dbReference type="PANTHER" id="PTHR19237">
    <property type="entry name" value="NUCLEOBINDIN"/>
    <property type="match status" value="1"/>
</dbReference>
<evidence type="ECO:0000259" key="5">
    <source>
        <dbReference type="PROSITE" id="PS50222"/>
    </source>
</evidence>
<dbReference type="Proteomes" id="UP000469558">
    <property type="component" value="Unassembled WGS sequence"/>
</dbReference>
<feature type="chain" id="PRO_5035746777" evidence="4">
    <location>
        <begin position="23"/>
        <end position="209"/>
    </location>
</feature>
<dbReference type="InterPro" id="IPR040250">
    <property type="entry name" value="Nucleobindin"/>
</dbReference>
<evidence type="ECO:0000256" key="1">
    <source>
        <dbReference type="ARBA" id="ARBA00022729"/>
    </source>
</evidence>
<dbReference type="AlphaFoldDB" id="A0A8T9BSK4"/>
<proteinExistence type="predicted"/>
<dbReference type="PANTHER" id="PTHR19237:SF20">
    <property type="entry name" value="NUCLEOBINDIN 1"/>
    <property type="match status" value="1"/>
</dbReference>
<dbReference type="OrthoDB" id="289247at2759"/>
<dbReference type="EMBL" id="QGMK01003019">
    <property type="protein sequence ID" value="TVY54691.1"/>
    <property type="molecule type" value="Genomic_DNA"/>
</dbReference>
<feature type="coiled-coil region" evidence="3">
    <location>
        <begin position="174"/>
        <end position="201"/>
    </location>
</feature>
<dbReference type="InterPro" id="IPR018247">
    <property type="entry name" value="EF_Hand_1_Ca_BS"/>
</dbReference>
<dbReference type="PROSITE" id="PS00018">
    <property type="entry name" value="EF_HAND_1"/>
    <property type="match status" value="1"/>
</dbReference>
<evidence type="ECO:0000256" key="3">
    <source>
        <dbReference type="SAM" id="Coils"/>
    </source>
</evidence>
<name>A0A8T9BSK4_9HELO</name>
<dbReference type="InterPro" id="IPR011992">
    <property type="entry name" value="EF-hand-dom_pair"/>
</dbReference>
<keyword evidence="2" id="KW-0106">Calcium</keyword>
<comment type="caution">
    <text evidence="6">The sequence shown here is derived from an EMBL/GenBank/DDBJ whole genome shotgun (WGS) entry which is preliminary data.</text>
</comment>
<reference evidence="6 7" key="1">
    <citation type="submission" date="2018-05" db="EMBL/GenBank/DDBJ databases">
        <title>Genome sequencing and assembly of the regulated plant pathogen Lachnellula willkommii and related sister species for the development of diagnostic species identification markers.</title>
        <authorList>
            <person name="Giroux E."/>
            <person name="Bilodeau G."/>
        </authorList>
    </citation>
    <scope>NUCLEOTIDE SEQUENCE [LARGE SCALE GENOMIC DNA]</scope>
    <source>
        <strain evidence="6 7">CBS 268.59</strain>
    </source>
</reference>
<dbReference type="Gene3D" id="1.10.238.10">
    <property type="entry name" value="EF-hand"/>
    <property type="match status" value="1"/>
</dbReference>
<dbReference type="GO" id="GO:0005509">
    <property type="term" value="F:calcium ion binding"/>
    <property type="evidence" value="ECO:0007669"/>
    <property type="project" value="InterPro"/>
</dbReference>
<evidence type="ECO:0000313" key="6">
    <source>
        <dbReference type="EMBL" id="TVY54691.1"/>
    </source>
</evidence>
<dbReference type="InterPro" id="IPR002048">
    <property type="entry name" value="EF_hand_dom"/>
</dbReference>
<dbReference type="SUPFAM" id="SSF47473">
    <property type="entry name" value="EF-hand"/>
    <property type="match status" value="1"/>
</dbReference>
<dbReference type="PROSITE" id="PS50222">
    <property type="entry name" value="EF_HAND_2"/>
    <property type="match status" value="1"/>
</dbReference>
<evidence type="ECO:0000313" key="7">
    <source>
        <dbReference type="Proteomes" id="UP000469558"/>
    </source>
</evidence>
<accession>A0A8T9BSK4</accession>
<keyword evidence="7" id="KW-1185">Reference proteome</keyword>
<sequence length="209" mass="24170">MAFAIITRVFAASLALAGLVTAHGGGGSHQKPLQVDPDADWATRHMAEEHHIGNFDPASFFTLHDFDDNGFWDQQEILKFYGMEDETAKDVPQSKKDEITREILKLMDSNENGIVEREEFMAFVVDKKGTLPDFGTGPGHHWDIEMEYEIHHWEKYHDENTKEEDLIHPEDIAHFKLHDDLEDEAERLEQMERQAIVEQNIPAKFRRDT</sequence>
<feature type="domain" description="EF-hand" evidence="5">
    <location>
        <begin position="95"/>
        <end position="130"/>
    </location>
</feature>
<keyword evidence="3" id="KW-0175">Coiled coil</keyword>
<dbReference type="GO" id="GO:0005793">
    <property type="term" value="C:endoplasmic reticulum-Golgi intermediate compartment"/>
    <property type="evidence" value="ECO:0007669"/>
    <property type="project" value="TreeGrafter"/>
</dbReference>